<evidence type="ECO:0000313" key="3">
    <source>
        <dbReference type="Proteomes" id="UP000828390"/>
    </source>
</evidence>
<sequence>MYSHPVLLLSLKVVTDGGMTKSCECLPTSWSKKEGRSGKSTPKGQVTSTLSGKDRRQRVARTHACYKRPDTGR</sequence>
<reference evidence="2" key="2">
    <citation type="submission" date="2020-11" db="EMBL/GenBank/DDBJ databases">
        <authorList>
            <person name="McCartney M.A."/>
            <person name="Auch B."/>
            <person name="Kono T."/>
            <person name="Mallez S."/>
            <person name="Becker A."/>
            <person name="Gohl D.M."/>
            <person name="Silverstein K.A.T."/>
            <person name="Koren S."/>
            <person name="Bechman K.B."/>
            <person name="Herman A."/>
            <person name="Abrahante J.E."/>
            <person name="Garbe J."/>
        </authorList>
    </citation>
    <scope>NUCLEOTIDE SEQUENCE</scope>
    <source>
        <strain evidence="2">Duluth1</strain>
        <tissue evidence="2">Whole animal</tissue>
    </source>
</reference>
<gene>
    <name evidence="2" type="ORF">DPMN_192083</name>
</gene>
<feature type="compositionally biased region" description="Polar residues" evidence="1">
    <location>
        <begin position="38"/>
        <end position="51"/>
    </location>
</feature>
<keyword evidence="3" id="KW-1185">Reference proteome</keyword>
<comment type="caution">
    <text evidence="2">The sequence shown here is derived from an EMBL/GenBank/DDBJ whole genome shotgun (WGS) entry which is preliminary data.</text>
</comment>
<proteinExistence type="predicted"/>
<evidence type="ECO:0000313" key="2">
    <source>
        <dbReference type="EMBL" id="KAH3690456.1"/>
    </source>
</evidence>
<protein>
    <submittedName>
        <fullName evidence="2">Uncharacterized protein</fullName>
    </submittedName>
</protein>
<feature type="region of interest" description="Disordered" evidence="1">
    <location>
        <begin position="30"/>
        <end position="73"/>
    </location>
</feature>
<dbReference type="AlphaFoldDB" id="A0A9D3Y025"/>
<organism evidence="2 3">
    <name type="scientific">Dreissena polymorpha</name>
    <name type="common">Zebra mussel</name>
    <name type="synonym">Mytilus polymorpha</name>
    <dbReference type="NCBI Taxonomy" id="45954"/>
    <lineage>
        <taxon>Eukaryota</taxon>
        <taxon>Metazoa</taxon>
        <taxon>Spiralia</taxon>
        <taxon>Lophotrochozoa</taxon>
        <taxon>Mollusca</taxon>
        <taxon>Bivalvia</taxon>
        <taxon>Autobranchia</taxon>
        <taxon>Heteroconchia</taxon>
        <taxon>Euheterodonta</taxon>
        <taxon>Imparidentia</taxon>
        <taxon>Neoheterodontei</taxon>
        <taxon>Myida</taxon>
        <taxon>Dreissenoidea</taxon>
        <taxon>Dreissenidae</taxon>
        <taxon>Dreissena</taxon>
    </lineage>
</organism>
<feature type="compositionally biased region" description="Basic residues" evidence="1">
    <location>
        <begin position="55"/>
        <end position="66"/>
    </location>
</feature>
<dbReference type="Proteomes" id="UP000828390">
    <property type="component" value="Unassembled WGS sequence"/>
</dbReference>
<evidence type="ECO:0000256" key="1">
    <source>
        <dbReference type="SAM" id="MobiDB-lite"/>
    </source>
</evidence>
<name>A0A9D3Y025_DREPO</name>
<reference evidence="2" key="1">
    <citation type="journal article" date="2019" name="bioRxiv">
        <title>The Genome of the Zebra Mussel, Dreissena polymorpha: A Resource for Invasive Species Research.</title>
        <authorList>
            <person name="McCartney M.A."/>
            <person name="Auch B."/>
            <person name="Kono T."/>
            <person name="Mallez S."/>
            <person name="Zhang Y."/>
            <person name="Obille A."/>
            <person name="Becker A."/>
            <person name="Abrahante J.E."/>
            <person name="Garbe J."/>
            <person name="Badalamenti J.P."/>
            <person name="Herman A."/>
            <person name="Mangelson H."/>
            <person name="Liachko I."/>
            <person name="Sullivan S."/>
            <person name="Sone E.D."/>
            <person name="Koren S."/>
            <person name="Silverstein K.A.T."/>
            <person name="Beckman K.B."/>
            <person name="Gohl D.M."/>
        </authorList>
    </citation>
    <scope>NUCLEOTIDE SEQUENCE</scope>
    <source>
        <strain evidence="2">Duluth1</strain>
        <tissue evidence="2">Whole animal</tissue>
    </source>
</reference>
<accession>A0A9D3Y025</accession>
<dbReference type="EMBL" id="JAIWYP010000063">
    <property type="protein sequence ID" value="KAH3690456.1"/>
    <property type="molecule type" value="Genomic_DNA"/>
</dbReference>